<dbReference type="EMBL" id="BAAATZ010000033">
    <property type="protein sequence ID" value="GAA2736682.1"/>
    <property type="molecule type" value="Genomic_DNA"/>
</dbReference>
<organism evidence="3 4">
    <name type="scientific">Actinocorallia aurantiaca</name>
    <dbReference type="NCBI Taxonomy" id="46204"/>
    <lineage>
        <taxon>Bacteria</taxon>
        <taxon>Bacillati</taxon>
        <taxon>Actinomycetota</taxon>
        <taxon>Actinomycetes</taxon>
        <taxon>Streptosporangiales</taxon>
        <taxon>Thermomonosporaceae</taxon>
        <taxon>Actinocorallia</taxon>
    </lineage>
</organism>
<dbReference type="PANTHER" id="PTHR43244">
    <property type="match status" value="1"/>
</dbReference>
<dbReference type="Proteomes" id="UP001501842">
    <property type="component" value="Unassembled WGS sequence"/>
</dbReference>
<evidence type="ECO:0000313" key="4">
    <source>
        <dbReference type="Proteomes" id="UP001501842"/>
    </source>
</evidence>
<proteinExistence type="predicted"/>
<dbReference type="Gene3D" id="3.20.20.30">
    <property type="entry name" value="Luciferase-like domain"/>
    <property type="match status" value="1"/>
</dbReference>
<dbReference type="RefSeq" id="WP_344456351.1">
    <property type="nucleotide sequence ID" value="NZ_BAAATZ010000033.1"/>
</dbReference>
<keyword evidence="4" id="KW-1185">Reference proteome</keyword>
<dbReference type="Pfam" id="PF00296">
    <property type="entry name" value="Bac_luciferase"/>
    <property type="match status" value="1"/>
</dbReference>
<feature type="domain" description="Luciferase-like" evidence="2">
    <location>
        <begin position="20"/>
        <end position="324"/>
    </location>
</feature>
<dbReference type="SUPFAM" id="SSF51679">
    <property type="entry name" value="Bacterial luciferase-like"/>
    <property type="match status" value="1"/>
</dbReference>
<gene>
    <name evidence="3" type="ORF">GCM10010439_64390</name>
</gene>
<keyword evidence="1" id="KW-0560">Oxidoreductase</keyword>
<evidence type="ECO:0000256" key="1">
    <source>
        <dbReference type="ARBA" id="ARBA00023002"/>
    </source>
</evidence>
<dbReference type="InterPro" id="IPR036661">
    <property type="entry name" value="Luciferase-like_sf"/>
</dbReference>
<sequence length="357" mass="37738">MTVEAWTLLPSLPKVASRDAVAAEQEGWTGVMLADSQNLAAELVVEMAMCAARTSRIRVSPGVTNSVTRHPAVLAGAMATLQAESSGRISVDIGRGDSSLAHLGFAPMGVKPFQRYVTTLRAYLRGEEVDFDPGFMPSGVRPLHTIDLGKAPGMSRLGWLRGDQPAVPVNVAATGPKMIAFGAVAADGVSLSVGADPARIAAAISAAREAREAAGLDPESLVVGAYLNVAVHDDLATAAQITSGKLASFTRFSVMHGSVTGFATEADRAELARFGGTYDMTAHGRADAQHTQGLSLEFMSRNAVIGDSKTVLERLWELRGLGVSRFILTEDFSRTGVAGESHRQLVEEVLPELLRWS</sequence>
<name>A0ABP6H4G4_9ACTN</name>
<dbReference type="PANTHER" id="PTHR43244:SF1">
    <property type="entry name" value="5,10-METHYLENETETRAHYDROMETHANOPTERIN REDUCTASE"/>
    <property type="match status" value="1"/>
</dbReference>
<protein>
    <submittedName>
        <fullName evidence="3">TIGR03842 family LLM class F420-dependent oxidoreductase</fullName>
    </submittedName>
</protein>
<evidence type="ECO:0000313" key="3">
    <source>
        <dbReference type="EMBL" id="GAA2736682.1"/>
    </source>
</evidence>
<dbReference type="InterPro" id="IPR050564">
    <property type="entry name" value="F420-G6PD/mer"/>
</dbReference>
<evidence type="ECO:0000259" key="2">
    <source>
        <dbReference type="Pfam" id="PF00296"/>
    </source>
</evidence>
<reference evidence="4" key="1">
    <citation type="journal article" date="2019" name="Int. J. Syst. Evol. Microbiol.">
        <title>The Global Catalogue of Microorganisms (GCM) 10K type strain sequencing project: providing services to taxonomists for standard genome sequencing and annotation.</title>
        <authorList>
            <consortium name="The Broad Institute Genomics Platform"/>
            <consortium name="The Broad Institute Genome Sequencing Center for Infectious Disease"/>
            <person name="Wu L."/>
            <person name="Ma J."/>
        </authorList>
    </citation>
    <scope>NUCLEOTIDE SEQUENCE [LARGE SCALE GENOMIC DNA]</scope>
    <source>
        <strain evidence="4">JCM 8201</strain>
    </source>
</reference>
<comment type="caution">
    <text evidence="3">The sequence shown here is derived from an EMBL/GenBank/DDBJ whole genome shotgun (WGS) entry which is preliminary data.</text>
</comment>
<dbReference type="InterPro" id="IPR011251">
    <property type="entry name" value="Luciferase-like_dom"/>
</dbReference>
<accession>A0ABP6H4G4</accession>